<evidence type="ECO:0000313" key="2">
    <source>
        <dbReference type="Proteomes" id="UP000807769"/>
    </source>
</evidence>
<dbReference type="GeneID" id="64629195"/>
<organism evidence="1 2">
    <name type="scientific">Suillus subaureus</name>
    <dbReference type="NCBI Taxonomy" id="48587"/>
    <lineage>
        <taxon>Eukaryota</taxon>
        <taxon>Fungi</taxon>
        <taxon>Dikarya</taxon>
        <taxon>Basidiomycota</taxon>
        <taxon>Agaricomycotina</taxon>
        <taxon>Agaricomycetes</taxon>
        <taxon>Agaricomycetidae</taxon>
        <taxon>Boletales</taxon>
        <taxon>Suillineae</taxon>
        <taxon>Suillaceae</taxon>
        <taxon>Suillus</taxon>
    </lineage>
</organism>
<dbReference type="RefSeq" id="XP_041195207.1">
    <property type="nucleotide sequence ID" value="XM_041335178.1"/>
</dbReference>
<reference evidence="1" key="1">
    <citation type="journal article" date="2020" name="New Phytol.">
        <title>Comparative genomics reveals dynamic genome evolution in host specialist ectomycorrhizal fungi.</title>
        <authorList>
            <person name="Lofgren L.A."/>
            <person name="Nguyen N.H."/>
            <person name="Vilgalys R."/>
            <person name="Ruytinx J."/>
            <person name="Liao H.L."/>
            <person name="Branco S."/>
            <person name="Kuo A."/>
            <person name="LaButti K."/>
            <person name="Lipzen A."/>
            <person name="Andreopoulos W."/>
            <person name="Pangilinan J."/>
            <person name="Riley R."/>
            <person name="Hundley H."/>
            <person name="Na H."/>
            <person name="Barry K."/>
            <person name="Grigoriev I.V."/>
            <person name="Stajich J.E."/>
            <person name="Kennedy P.G."/>
        </authorList>
    </citation>
    <scope>NUCLEOTIDE SEQUENCE</scope>
    <source>
        <strain evidence="1">MN1</strain>
    </source>
</reference>
<name>A0A9P7EEX3_9AGAM</name>
<gene>
    <name evidence="1" type="ORF">BJ212DRAFT_1342324</name>
</gene>
<proteinExistence type="predicted"/>
<accession>A0A9P7EEX3</accession>
<protein>
    <submittedName>
        <fullName evidence="1">Uncharacterized protein</fullName>
    </submittedName>
</protein>
<keyword evidence="2" id="KW-1185">Reference proteome</keyword>
<dbReference type="Proteomes" id="UP000807769">
    <property type="component" value="Unassembled WGS sequence"/>
</dbReference>
<evidence type="ECO:0000313" key="1">
    <source>
        <dbReference type="EMBL" id="KAG1819672.1"/>
    </source>
</evidence>
<sequence>MQLYGFIVSLVPCGLLTTRVPNRSCLLFTATWLIFRDIGLHARYGDIAQGCEIVETRFRWNSGLILYSIGRFTHNLLQNLLHAPVL</sequence>
<dbReference type="AlphaFoldDB" id="A0A9P7EEX3"/>
<comment type="caution">
    <text evidence="1">The sequence shown here is derived from an EMBL/GenBank/DDBJ whole genome shotgun (WGS) entry which is preliminary data.</text>
</comment>
<dbReference type="EMBL" id="JABBWG010000009">
    <property type="protein sequence ID" value="KAG1819672.1"/>
    <property type="molecule type" value="Genomic_DNA"/>
</dbReference>